<dbReference type="SUPFAM" id="SSF51445">
    <property type="entry name" value="(Trans)glycosidases"/>
    <property type="match status" value="1"/>
</dbReference>
<dbReference type="RefSeq" id="XP_006691364.1">
    <property type="nucleotide sequence ID" value="XM_006691301.1"/>
</dbReference>
<feature type="compositionally biased region" description="Low complexity" evidence="1">
    <location>
        <begin position="112"/>
        <end position="121"/>
    </location>
</feature>
<accession>G0S012</accession>
<dbReference type="OrthoDB" id="43654at2759"/>
<feature type="domain" description="Asl1-like glycosyl hydrolase catalytic" evidence="3">
    <location>
        <begin position="169"/>
        <end position="382"/>
    </location>
</feature>
<dbReference type="OMA" id="SHKRGVC"/>
<dbReference type="Pfam" id="PF11790">
    <property type="entry name" value="Glyco_hydro_cc"/>
    <property type="match status" value="1"/>
</dbReference>
<name>G0S012_CHATD</name>
<dbReference type="Gene3D" id="3.20.20.80">
    <property type="entry name" value="Glycosidases"/>
    <property type="match status" value="1"/>
</dbReference>
<evidence type="ECO:0000259" key="3">
    <source>
        <dbReference type="Pfam" id="PF11790"/>
    </source>
</evidence>
<dbReference type="GO" id="GO:0071966">
    <property type="term" value="P:fungal-type cell wall polysaccharide metabolic process"/>
    <property type="evidence" value="ECO:0007669"/>
    <property type="project" value="TreeGrafter"/>
</dbReference>
<reference evidence="4 5" key="1">
    <citation type="journal article" date="2011" name="Cell">
        <title>Insight into structure and assembly of the nuclear pore complex by utilizing the genome of a eukaryotic thermophile.</title>
        <authorList>
            <person name="Amlacher S."/>
            <person name="Sarges P."/>
            <person name="Flemming D."/>
            <person name="van Noort V."/>
            <person name="Kunze R."/>
            <person name="Devos D.P."/>
            <person name="Arumugam M."/>
            <person name="Bork P."/>
            <person name="Hurt E."/>
        </authorList>
    </citation>
    <scope>NUCLEOTIDE SEQUENCE [LARGE SCALE GENOMIC DNA]</scope>
    <source>
        <strain evidence="5">DSM 1495 / CBS 144.50 / IMI 039719</strain>
    </source>
</reference>
<proteinExistence type="predicted"/>
<dbReference type="HOGENOM" id="CLU_040908_4_1_1"/>
<gene>
    <name evidence="4" type="ORF">CTHT_0008360</name>
</gene>
<dbReference type="eggNOG" id="ENOG502RXK9">
    <property type="taxonomic scope" value="Eukaryota"/>
</dbReference>
<protein>
    <recommendedName>
        <fullName evidence="3">Asl1-like glycosyl hydrolase catalytic domain-containing protein</fullName>
    </recommendedName>
</protein>
<dbReference type="GeneID" id="18254874"/>
<dbReference type="AlphaFoldDB" id="G0S012"/>
<evidence type="ECO:0000313" key="4">
    <source>
        <dbReference type="EMBL" id="EGS23173.1"/>
    </source>
</evidence>
<keyword evidence="5" id="KW-1185">Reference proteome</keyword>
<evidence type="ECO:0000256" key="2">
    <source>
        <dbReference type="SAM" id="SignalP"/>
    </source>
</evidence>
<dbReference type="InterPro" id="IPR053183">
    <property type="entry name" value="ASL1"/>
</dbReference>
<dbReference type="InterPro" id="IPR017853">
    <property type="entry name" value="GH"/>
</dbReference>
<organism evidence="5">
    <name type="scientific">Chaetomium thermophilum (strain DSM 1495 / CBS 144.50 / IMI 039719)</name>
    <name type="common">Thermochaetoides thermophila</name>
    <dbReference type="NCBI Taxonomy" id="759272"/>
    <lineage>
        <taxon>Eukaryota</taxon>
        <taxon>Fungi</taxon>
        <taxon>Dikarya</taxon>
        <taxon>Ascomycota</taxon>
        <taxon>Pezizomycotina</taxon>
        <taxon>Sordariomycetes</taxon>
        <taxon>Sordariomycetidae</taxon>
        <taxon>Sordariales</taxon>
        <taxon>Chaetomiaceae</taxon>
        <taxon>Thermochaetoides</taxon>
    </lineage>
</organism>
<feature type="signal peptide" evidence="2">
    <location>
        <begin position="1"/>
        <end position="20"/>
    </location>
</feature>
<dbReference type="PANTHER" id="PTHR34154:SF13">
    <property type="entry name" value="ASL1-LIKE GLYCOSYL HYDROLASE CATALYTIC DOMAIN-CONTAINING PROTEIN"/>
    <property type="match status" value="1"/>
</dbReference>
<feature type="chain" id="PRO_5003409164" description="Asl1-like glycosyl hydrolase catalytic domain-containing protein" evidence="2">
    <location>
        <begin position="21"/>
        <end position="397"/>
    </location>
</feature>
<feature type="compositionally biased region" description="Polar residues" evidence="1">
    <location>
        <begin position="133"/>
        <end position="146"/>
    </location>
</feature>
<evidence type="ECO:0000256" key="1">
    <source>
        <dbReference type="SAM" id="MobiDB-lite"/>
    </source>
</evidence>
<dbReference type="KEGG" id="cthr:CTHT_0008360"/>
<feature type="compositionally biased region" description="Pro residues" evidence="1">
    <location>
        <begin position="122"/>
        <end position="131"/>
    </location>
</feature>
<feature type="region of interest" description="Disordered" evidence="1">
    <location>
        <begin position="111"/>
        <end position="171"/>
    </location>
</feature>
<dbReference type="EMBL" id="GL988037">
    <property type="protein sequence ID" value="EGS23173.1"/>
    <property type="molecule type" value="Genomic_DNA"/>
</dbReference>
<keyword evidence="2" id="KW-0732">Signal</keyword>
<evidence type="ECO:0000313" key="5">
    <source>
        <dbReference type="Proteomes" id="UP000008066"/>
    </source>
</evidence>
<dbReference type="PANTHER" id="PTHR34154">
    <property type="entry name" value="ALKALI-SENSITIVE LINKAGE PROTEIN 1"/>
    <property type="match status" value="1"/>
</dbReference>
<dbReference type="InterPro" id="IPR024655">
    <property type="entry name" value="Asl1_glyco_hydro_catalytic"/>
</dbReference>
<sequence>MHSNIFLLLAVAGLAGQALAAIPGGHGHLHGHQKRALVTEVVTVTDWVTVTVTLDFNPHTRFYTNKGKTKDWKTKQISTSTFVEAAALSTPNPAVPTTIVTQVISADPAPEVSPLPAAESVVPPPLPPPPASTQSTVVENVQSAPSANPGVAEDENSGSNSHGSSGKRGLAYNDPTLLKRFVNSGTKISWTYNWGQYDDSGLDLEFCPMLWGLKLDFPQIWPTNAQKAIGAGSRCLFSFNEPDLDSQANMSPELAAQKHVELMNPFAGKAKIGAPAITNSGAPHQGIGWLQKFFNACNGQCAVDFVNIHIYGVDTKTFLNHVLNVYSTFKKPVWITEFAFDGTEEQINAQLTEVIHQLENNATFSFVERYAYFMVSEGHLVRGNTLSVYGNTFAYGS</sequence>
<dbReference type="GO" id="GO:0009277">
    <property type="term" value="C:fungal-type cell wall"/>
    <property type="evidence" value="ECO:0007669"/>
    <property type="project" value="TreeGrafter"/>
</dbReference>
<dbReference type="Proteomes" id="UP000008066">
    <property type="component" value="Unassembled WGS sequence"/>
</dbReference>